<dbReference type="EMBL" id="JH712074">
    <property type="protein sequence ID" value="EFO26614.1"/>
    <property type="molecule type" value="Genomic_DNA"/>
</dbReference>
<reference evidence="1" key="1">
    <citation type="submission" date="2012-04" db="EMBL/GenBank/DDBJ databases">
        <title>The Genome Sequence of Loa loa.</title>
        <authorList>
            <consortium name="The Broad Institute Genome Sequencing Platform"/>
            <consortium name="Broad Institute Genome Sequencing Center for Infectious Disease"/>
            <person name="Nutman T.B."/>
            <person name="Fink D.L."/>
            <person name="Russ C."/>
            <person name="Young S."/>
            <person name="Zeng Q."/>
            <person name="Gargeya S."/>
            <person name="Alvarado L."/>
            <person name="Berlin A."/>
            <person name="Chapman S.B."/>
            <person name="Chen Z."/>
            <person name="Freedman E."/>
            <person name="Gellesch M."/>
            <person name="Goldberg J."/>
            <person name="Griggs A."/>
            <person name="Gujja S."/>
            <person name="Heilman E.R."/>
            <person name="Heiman D."/>
            <person name="Howarth C."/>
            <person name="Mehta T."/>
            <person name="Neiman D."/>
            <person name="Pearson M."/>
            <person name="Roberts A."/>
            <person name="Saif S."/>
            <person name="Shea T."/>
            <person name="Shenoy N."/>
            <person name="Sisk P."/>
            <person name="Stolte C."/>
            <person name="Sykes S."/>
            <person name="White J."/>
            <person name="Yandava C."/>
            <person name="Haas B."/>
            <person name="Henn M.R."/>
            <person name="Nusbaum C."/>
            <person name="Birren B."/>
        </authorList>
    </citation>
    <scope>NUCLEOTIDE SEQUENCE [LARGE SCALE GENOMIC DNA]</scope>
</reference>
<dbReference type="InParanoid" id="A0A1S0U7R9"/>
<dbReference type="AlphaFoldDB" id="A0A1S0U7R9"/>
<protein>
    <submittedName>
        <fullName evidence="1">Uncharacterized protein</fullName>
    </submittedName>
</protein>
<evidence type="ECO:0000313" key="1">
    <source>
        <dbReference type="EMBL" id="EFO26614.1"/>
    </source>
</evidence>
<accession>A0A1S0U7R9</accession>
<dbReference type="GeneID" id="9939247"/>
<sequence>MRSRPTYIQISLGVKEGRKKKRKGESEDNRWKNERNKLICHLIQRLKIGQCCDQQFPTNNAKSVPGVIVTRKWMTVMECEEDSDVEQSWEGGRENRGDIFFAPFPDLT</sequence>
<organism evidence="1">
    <name type="scientific">Loa loa</name>
    <name type="common">Eye worm</name>
    <name type="synonym">Filaria loa</name>
    <dbReference type="NCBI Taxonomy" id="7209"/>
    <lineage>
        <taxon>Eukaryota</taxon>
        <taxon>Metazoa</taxon>
        <taxon>Ecdysozoa</taxon>
        <taxon>Nematoda</taxon>
        <taxon>Chromadorea</taxon>
        <taxon>Rhabditida</taxon>
        <taxon>Spirurina</taxon>
        <taxon>Spiruromorpha</taxon>
        <taxon>Filarioidea</taxon>
        <taxon>Onchocercidae</taxon>
        <taxon>Loa</taxon>
    </lineage>
</organism>
<dbReference type="CTD" id="9939247"/>
<dbReference type="RefSeq" id="XP_003137456.1">
    <property type="nucleotide sequence ID" value="XM_003137408.1"/>
</dbReference>
<dbReference type="KEGG" id="loa:LOAG_01870"/>
<proteinExistence type="predicted"/>
<gene>
    <name evidence="1" type="ORF">LOAG_01870</name>
</gene>
<name>A0A1S0U7R9_LOALO</name>